<sequence length="75" mass="8535">MRPTPRLFHQVAKAPSMMQRLSASPMKPPAEAYPLFVLIAGMLSFGAYSAYREIRYDKNLRLQRQNAAAYLSHAH</sequence>
<dbReference type="Proteomes" id="UP001140453">
    <property type="component" value="Unassembled WGS sequence"/>
</dbReference>
<proteinExistence type="predicted"/>
<protein>
    <submittedName>
        <fullName evidence="2">Uncharacterized protein</fullName>
    </submittedName>
</protein>
<keyword evidence="1" id="KW-0812">Transmembrane</keyword>
<reference evidence="2" key="1">
    <citation type="submission" date="2022-10" db="EMBL/GenBank/DDBJ databases">
        <title>Tapping the CABI collections for fungal endophytes: first genome assemblies for Collariella, Neodidymelliopsis, Ascochyta clinopodiicola, Didymella pomorum, Didymosphaeria variabile, Neocosmospora piperis and Neocucurbitaria cava.</title>
        <authorList>
            <person name="Hill R."/>
        </authorList>
    </citation>
    <scope>NUCLEOTIDE SEQUENCE</scope>
    <source>
        <strain evidence="2">IMI 355082</strain>
    </source>
</reference>
<dbReference type="OrthoDB" id="5206603at2759"/>
<organism evidence="2 3">
    <name type="scientific">Gnomoniopsis smithogilvyi</name>
    <dbReference type="NCBI Taxonomy" id="1191159"/>
    <lineage>
        <taxon>Eukaryota</taxon>
        <taxon>Fungi</taxon>
        <taxon>Dikarya</taxon>
        <taxon>Ascomycota</taxon>
        <taxon>Pezizomycotina</taxon>
        <taxon>Sordariomycetes</taxon>
        <taxon>Sordariomycetidae</taxon>
        <taxon>Diaporthales</taxon>
        <taxon>Gnomoniaceae</taxon>
        <taxon>Gnomoniopsis</taxon>
    </lineage>
</organism>
<keyword evidence="1" id="KW-1133">Transmembrane helix</keyword>
<dbReference type="AlphaFoldDB" id="A0A9W9CUC2"/>
<gene>
    <name evidence="2" type="ORF">N0V93_007983</name>
</gene>
<name>A0A9W9CUC2_9PEZI</name>
<dbReference type="EMBL" id="JAPEVB010000005">
    <property type="protein sequence ID" value="KAJ4387392.1"/>
    <property type="molecule type" value="Genomic_DNA"/>
</dbReference>
<feature type="transmembrane region" description="Helical" evidence="1">
    <location>
        <begin position="32"/>
        <end position="51"/>
    </location>
</feature>
<comment type="caution">
    <text evidence="2">The sequence shown here is derived from an EMBL/GenBank/DDBJ whole genome shotgun (WGS) entry which is preliminary data.</text>
</comment>
<evidence type="ECO:0000256" key="1">
    <source>
        <dbReference type="SAM" id="Phobius"/>
    </source>
</evidence>
<evidence type="ECO:0000313" key="3">
    <source>
        <dbReference type="Proteomes" id="UP001140453"/>
    </source>
</evidence>
<keyword evidence="3" id="KW-1185">Reference proteome</keyword>
<evidence type="ECO:0000313" key="2">
    <source>
        <dbReference type="EMBL" id="KAJ4387392.1"/>
    </source>
</evidence>
<keyword evidence="1" id="KW-0472">Membrane</keyword>
<accession>A0A9W9CUC2</accession>